<dbReference type="EMBL" id="JACHJK010000003">
    <property type="protein sequence ID" value="MBB5926727.1"/>
    <property type="molecule type" value="Genomic_DNA"/>
</dbReference>
<dbReference type="AlphaFoldDB" id="A0A7W9PSZ7"/>
<organism evidence="1 2">
    <name type="scientific">Streptomyces echinatus</name>
    <dbReference type="NCBI Taxonomy" id="67293"/>
    <lineage>
        <taxon>Bacteria</taxon>
        <taxon>Bacillati</taxon>
        <taxon>Actinomycetota</taxon>
        <taxon>Actinomycetes</taxon>
        <taxon>Kitasatosporales</taxon>
        <taxon>Streptomycetaceae</taxon>
        <taxon>Streptomyces</taxon>
    </lineage>
</organism>
<sequence>MYSGTENLATAELPGRQAGCDRQAESVAGWNDGQWSWHLNHRGADMEIKPQAAVIPDDTRQLEQGKYGPIFPKTPACYGFTIVADVKPGRADAIRGYGQALVEKLEQDPELLEPLKLHYLRWVLFDDDKRFMYQGIFDTDFDKYTEDAVMLFTKAGVNTVFENLEGFPEDWKTNPDAFVRFVRAHHCPSFLEYGEYPYVTGDEIKKALRVKSALSEMLDQMQ</sequence>
<reference evidence="1 2" key="1">
    <citation type="submission" date="2020-08" db="EMBL/GenBank/DDBJ databases">
        <title>Genomic Encyclopedia of Type Strains, Phase III (KMG-III): the genomes of soil and plant-associated and newly described type strains.</title>
        <authorList>
            <person name="Whitman W."/>
        </authorList>
    </citation>
    <scope>NUCLEOTIDE SEQUENCE [LARGE SCALE GENOMIC DNA]</scope>
    <source>
        <strain evidence="1 2">CECT 3313</strain>
    </source>
</reference>
<accession>A0A7W9PSZ7</accession>
<proteinExistence type="predicted"/>
<keyword evidence="2" id="KW-1185">Reference proteome</keyword>
<dbReference type="Proteomes" id="UP000585836">
    <property type="component" value="Unassembled WGS sequence"/>
</dbReference>
<protein>
    <submittedName>
        <fullName evidence="1">Uncharacterized protein</fullName>
    </submittedName>
</protein>
<evidence type="ECO:0000313" key="2">
    <source>
        <dbReference type="Proteomes" id="UP000585836"/>
    </source>
</evidence>
<comment type="caution">
    <text evidence="1">The sequence shown here is derived from an EMBL/GenBank/DDBJ whole genome shotgun (WGS) entry which is preliminary data.</text>
</comment>
<evidence type="ECO:0000313" key="1">
    <source>
        <dbReference type="EMBL" id="MBB5926727.1"/>
    </source>
</evidence>
<dbReference type="RefSeq" id="WP_225817336.1">
    <property type="nucleotide sequence ID" value="NZ_BAAAWF010000101.1"/>
</dbReference>
<gene>
    <name evidence="1" type="ORF">FHS34_002183</name>
</gene>
<name>A0A7W9PSZ7_9ACTN</name>